<evidence type="ECO:0000313" key="1">
    <source>
        <dbReference type="EMBL" id="MFD1323741.1"/>
    </source>
</evidence>
<reference evidence="2" key="1">
    <citation type="journal article" date="2019" name="Int. J. Syst. Evol. Microbiol.">
        <title>The Global Catalogue of Microorganisms (GCM) 10K type strain sequencing project: providing services to taxonomists for standard genome sequencing and annotation.</title>
        <authorList>
            <consortium name="The Broad Institute Genomics Platform"/>
            <consortium name="The Broad Institute Genome Sequencing Center for Infectious Disease"/>
            <person name="Wu L."/>
            <person name="Ma J."/>
        </authorList>
    </citation>
    <scope>NUCLEOTIDE SEQUENCE [LARGE SCALE GENOMIC DNA]</scope>
    <source>
        <strain evidence="2">JCM 31037</strain>
    </source>
</reference>
<gene>
    <name evidence="1" type="ORF">ACFQ4H_21875</name>
</gene>
<comment type="caution">
    <text evidence="1">The sequence shown here is derived from an EMBL/GenBank/DDBJ whole genome shotgun (WGS) entry which is preliminary data.</text>
</comment>
<dbReference type="EMBL" id="JBHTMP010000036">
    <property type="protein sequence ID" value="MFD1323741.1"/>
    <property type="molecule type" value="Genomic_DNA"/>
</dbReference>
<evidence type="ECO:0000313" key="2">
    <source>
        <dbReference type="Proteomes" id="UP001597260"/>
    </source>
</evidence>
<sequence length="86" mass="9063">MATVEEIKAGVAQFGERTEQQVAQILAVVESVNQTTALLRAITTGTSHSQVAEALARLGQVREKLHEAATLARGAVGATRNYVAGF</sequence>
<name>A0ABW3YJD9_9ACTN</name>
<evidence type="ECO:0008006" key="3">
    <source>
        <dbReference type="Google" id="ProtNLM"/>
    </source>
</evidence>
<accession>A0ABW3YJD9</accession>
<organism evidence="1 2">
    <name type="scientific">Micromonospora sonneratiae</name>
    <dbReference type="NCBI Taxonomy" id="1184706"/>
    <lineage>
        <taxon>Bacteria</taxon>
        <taxon>Bacillati</taxon>
        <taxon>Actinomycetota</taxon>
        <taxon>Actinomycetes</taxon>
        <taxon>Micromonosporales</taxon>
        <taxon>Micromonosporaceae</taxon>
        <taxon>Micromonospora</taxon>
    </lineage>
</organism>
<protein>
    <recommendedName>
        <fullName evidence="3">Excreted virulence factor EspC, type VII ESX diderm</fullName>
    </recommendedName>
</protein>
<dbReference type="Proteomes" id="UP001597260">
    <property type="component" value="Unassembled WGS sequence"/>
</dbReference>
<dbReference type="RefSeq" id="WP_377573196.1">
    <property type="nucleotide sequence ID" value="NZ_JBHTMP010000036.1"/>
</dbReference>
<keyword evidence="2" id="KW-1185">Reference proteome</keyword>
<proteinExistence type="predicted"/>